<gene>
    <name evidence="3" type="ORF">NP596_01310</name>
</gene>
<dbReference type="PANTHER" id="PTHR35146:SF1">
    <property type="entry name" value="UPF0178 PROTEIN YAII"/>
    <property type="match status" value="1"/>
</dbReference>
<evidence type="ECO:0000256" key="2">
    <source>
        <dbReference type="HAMAP-Rule" id="MF_00489"/>
    </source>
</evidence>
<protein>
    <recommendedName>
        <fullName evidence="2">UPF0178 protein NP596_01310</fullName>
    </recommendedName>
</protein>
<evidence type="ECO:0000256" key="1">
    <source>
        <dbReference type="ARBA" id="ARBA00008522"/>
    </source>
</evidence>
<dbReference type="RefSeq" id="WP_256613396.1">
    <property type="nucleotide sequence ID" value="NZ_JANIBK010000003.1"/>
</dbReference>
<reference evidence="3 4" key="1">
    <citation type="submission" date="2022-07" db="EMBL/GenBank/DDBJ databases">
        <title>Methylomonas rivi sp. nov., Methylomonas rosea sp. nov., Methylomonas aureus sp. nov. and Methylomonas subterranea sp. nov., four novel methanotrophs isolated from a freshwater creek and the deep terrestrial subsurface.</title>
        <authorList>
            <person name="Abin C."/>
            <person name="Sankaranarayanan K."/>
            <person name="Garner C."/>
            <person name="Sindelar R."/>
            <person name="Kotary K."/>
            <person name="Garner R."/>
            <person name="Barclay S."/>
            <person name="Lawson P."/>
            <person name="Krumholz L."/>
        </authorList>
    </citation>
    <scope>NUCLEOTIDE SEQUENCE [LARGE SCALE GENOMIC DNA]</scope>
    <source>
        <strain evidence="3 4">WSC-6</strain>
    </source>
</reference>
<comment type="similarity">
    <text evidence="1 2">Belongs to the UPF0178 family.</text>
</comment>
<dbReference type="Proteomes" id="UP001524586">
    <property type="component" value="Unassembled WGS sequence"/>
</dbReference>
<name>A0ABT1TZU4_9GAMM</name>
<keyword evidence="4" id="KW-1185">Reference proteome</keyword>
<dbReference type="EMBL" id="JANIBK010000003">
    <property type="protein sequence ID" value="MCQ8127078.1"/>
    <property type="molecule type" value="Genomic_DNA"/>
</dbReference>
<organism evidence="3 4">
    <name type="scientific">Methylomonas rivi</name>
    <dbReference type="NCBI Taxonomy" id="2952226"/>
    <lineage>
        <taxon>Bacteria</taxon>
        <taxon>Pseudomonadati</taxon>
        <taxon>Pseudomonadota</taxon>
        <taxon>Gammaproteobacteria</taxon>
        <taxon>Methylococcales</taxon>
        <taxon>Methylococcaceae</taxon>
        <taxon>Methylomonas</taxon>
    </lineage>
</organism>
<dbReference type="Pfam" id="PF02639">
    <property type="entry name" value="DUF188"/>
    <property type="match status" value="1"/>
</dbReference>
<evidence type="ECO:0000313" key="3">
    <source>
        <dbReference type="EMBL" id="MCQ8127078.1"/>
    </source>
</evidence>
<dbReference type="HAMAP" id="MF_00489">
    <property type="entry name" value="UPF0178"/>
    <property type="match status" value="1"/>
</dbReference>
<accession>A0ABT1TZU4</accession>
<dbReference type="PANTHER" id="PTHR35146">
    <property type="entry name" value="UPF0178 PROTEIN YAII"/>
    <property type="match status" value="1"/>
</dbReference>
<sequence>MSPTIWVDADACPNPVKTVLFRAAQKRQLDTVLVANQFIGAPPSKYIRTVRVGGGFDAADDYIVRHMRGGDLIVTGDIPLAAQVIQHQGFALNPRGELYSKDNIGEKLAMRDFMAQMRDSGMVTGGAAAMAARDVQNFANALDRFLAGKQI</sequence>
<comment type="caution">
    <text evidence="3">The sequence shown here is derived from an EMBL/GenBank/DDBJ whole genome shotgun (WGS) entry which is preliminary data.</text>
</comment>
<dbReference type="InterPro" id="IPR003791">
    <property type="entry name" value="UPF0178"/>
</dbReference>
<dbReference type="NCBIfam" id="NF001095">
    <property type="entry name" value="PRK00124.1"/>
    <property type="match status" value="1"/>
</dbReference>
<dbReference type="CDD" id="cd18720">
    <property type="entry name" value="PIN_YqxD-like"/>
    <property type="match status" value="1"/>
</dbReference>
<evidence type="ECO:0000313" key="4">
    <source>
        <dbReference type="Proteomes" id="UP001524586"/>
    </source>
</evidence>
<proteinExistence type="inferred from homology"/>